<comment type="caution">
    <text evidence="5">The sequence shown here is derived from an EMBL/GenBank/DDBJ whole genome shotgun (WGS) entry which is preliminary data.</text>
</comment>
<dbReference type="EMBL" id="CAJNRE010007128">
    <property type="protein sequence ID" value="CAF2062743.1"/>
    <property type="molecule type" value="Genomic_DNA"/>
</dbReference>
<dbReference type="EMBL" id="CAJOBI010006258">
    <property type="protein sequence ID" value="CAF4055472.1"/>
    <property type="molecule type" value="Genomic_DNA"/>
</dbReference>
<dbReference type="InterPro" id="IPR017853">
    <property type="entry name" value="GH"/>
</dbReference>
<dbReference type="Pfam" id="PF11790">
    <property type="entry name" value="Glyco_hydro_cc"/>
    <property type="match status" value="1"/>
</dbReference>
<dbReference type="SUPFAM" id="SSF51445">
    <property type="entry name" value="(Trans)glycosidases"/>
    <property type="match status" value="1"/>
</dbReference>
<dbReference type="Proteomes" id="UP000663824">
    <property type="component" value="Unassembled WGS sequence"/>
</dbReference>
<name>A0A816QLY4_9BILA</name>
<dbReference type="CDD" id="cd00257">
    <property type="entry name" value="beta-trefoil_FSCN-like"/>
    <property type="match status" value="1"/>
</dbReference>
<evidence type="ECO:0000313" key="9">
    <source>
        <dbReference type="Proteomes" id="UP000663824"/>
    </source>
</evidence>
<dbReference type="InterPro" id="IPR053183">
    <property type="entry name" value="ASL1"/>
</dbReference>
<dbReference type="InterPro" id="IPR024655">
    <property type="entry name" value="Asl1_glyco_hydro_catalytic"/>
</dbReference>
<dbReference type="EMBL" id="CAJOBH010015577">
    <property type="protein sequence ID" value="CAF4188228.1"/>
    <property type="molecule type" value="Genomic_DNA"/>
</dbReference>
<dbReference type="Proteomes" id="UP000681967">
    <property type="component" value="Unassembled WGS sequence"/>
</dbReference>
<dbReference type="PANTHER" id="PTHR34154">
    <property type="entry name" value="ALKALI-SENSITIVE LINKAGE PROTEIN 1"/>
    <property type="match status" value="1"/>
</dbReference>
<protein>
    <recommendedName>
        <fullName evidence="10">Asl1-like glycosyl hydrolase catalytic domain-containing protein</fullName>
    </recommendedName>
</protein>
<dbReference type="EMBL" id="CAJOBJ010006869">
    <property type="protein sequence ID" value="CAF4071639.1"/>
    <property type="molecule type" value="Genomic_DNA"/>
</dbReference>
<evidence type="ECO:0000313" key="6">
    <source>
        <dbReference type="EMBL" id="CAF4055472.1"/>
    </source>
</evidence>
<evidence type="ECO:0000259" key="1">
    <source>
        <dbReference type="Pfam" id="PF11790"/>
    </source>
</evidence>
<dbReference type="GO" id="GO:0071966">
    <property type="term" value="P:fungal-type cell wall polysaccharide metabolic process"/>
    <property type="evidence" value="ECO:0007669"/>
    <property type="project" value="TreeGrafter"/>
</dbReference>
<dbReference type="InterPro" id="IPR008999">
    <property type="entry name" value="Actin-crosslinking"/>
</dbReference>
<dbReference type="AlphaFoldDB" id="A0A816QLY4"/>
<dbReference type="Gene3D" id="2.80.10.50">
    <property type="match status" value="1"/>
</dbReference>
<sequence length="378" mass="41917">MANKRGIAWPLENKQDSPHLFANAGVGWFYNWSSEKRSDVNLHFVPMYWSASREDPTQFVNKVRSQGAKVILGFNEPERGEQANMSPGDAARVWKQHIEPLANEGIRLGSPSIASTEAGLNWLQAFFNAGCRVDFLALHWYGVGVDNFIHFITKARERFGNKPVWVTEFACTSWNQGQQISQEEINNFFNQSINRLDGIDWIERYAWFGATRHLDAALGSGNCLISSQGTLSELGKIYVNGGSTIGPSQGSRVVALRSNANNKFVCADNFGNNPLIANRDEASDWEKFDLVRINGNEVALKSHANGQYVCAEDGGNGPLIANRSSVDGWETFTMIDRGNGKVAFKAVNGKFVCADDYGNKELTANRDSADAWETFDLV</sequence>
<evidence type="ECO:0000313" key="3">
    <source>
        <dbReference type="EMBL" id="CAF1466980.1"/>
    </source>
</evidence>
<dbReference type="Proteomes" id="UP000676336">
    <property type="component" value="Unassembled WGS sequence"/>
</dbReference>
<accession>A0A816QLY4</accession>
<evidence type="ECO:0000259" key="2">
    <source>
        <dbReference type="Pfam" id="PF25490"/>
    </source>
</evidence>
<reference evidence="5" key="1">
    <citation type="submission" date="2021-02" db="EMBL/GenBank/DDBJ databases">
        <authorList>
            <person name="Nowell W R."/>
        </authorList>
    </citation>
    <scope>NUCLEOTIDE SEQUENCE</scope>
</reference>
<feature type="domain" description="Asl1-like glycosyl hydrolase catalytic" evidence="1">
    <location>
        <begin position="6"/>
        <end position="238"/>
    </location>
</feature>
<dbReference type="EMBL" id="CAJNOV010011850">
    <property type="protein sequence ID" value="CAF1466980.1"/>
    <property type="molecule type" value="Genomic_DNA"/>
</dbReference>
<dbReference type="Proteomes" id="UP000663834">
    <property type="component" value="Unassembled WGS sequence"/>
</dbReference>
<gene>
    <name evidence="8" type="ORF">BYL167_LOCUS23125</name>
    <name evidence="3" type="ORF">CJN711_LOCUS25438</name>
    <name evidence="7" type="ORF">GIL414_LOCUS15547</name>
    <name evidence="4" type="ORF">KQP761_LOCUS16104</name>
    <name evidence="5" type="ORF">MBJ925_LOCUS15241</name>
    <name evidence="6" type="ORF">SMN809_LOCUS14889</name>
</gene>
<proteinExistence type="predicted"/>
<dbReference type="Proteomes" id="UP000663855">
    <property type="component" value="Unassembled WGS sequence"/>
</dbReference>
<dbReference type="InterPro" id="IPR057232">
    <property type="entry name" value="DUF7910"/>
</dbReference>
<evidence type="ECO:0008006" key="10">
    <source>
        <dbReference type="Google" id="ProtNLM"/>
    </source>
</evidence>
<feature type="domain" description="DUF7910" evidence="2">
    <location>
        <begin position="294"/>
        <end position="378"/>
    </location>
</feature>
<evidence type="ECO:0000313" key="8">
    <source>
        <dbReference type="EMBL" id="CAF4188228.1"/>
    </source>
</evidence>
<dbReference type="EMBL" id="CAJNOW010008054">
    <property type="protein sequence ID" value="CAF1528040.1"/>
    <property type="molecule type" value="Genomic_DNA"/>
</dbReference>
<dbReference type="Gene3D" id="3.20.20.80">
    <property type="entry name" value="Glycosidases"/>
    <property type="match status" value="1"/>
</dbReference>
<evidence type="ECO:0000313" key="5">
    <source>
        <dbReference type="EMBL" id="CAF2062743.1"/>
    </source>
</evidence>
<dbReference type="SUPFAM" id="SSF50405">
    <property type="entry name" value="Actin-crosslinking proteins"/>
    <property type="match status" value="1"/>
</dbReference>
<dbReference type="Pfam" id="PF25490">
    <property type="entry name" value="DUF7910"/>
    <property type="match status" value="1"/>
</dbReference>
<dbReference type="Proteomes" id="UP000681720">
    <property type="component" value="Unassembled WGS sequence"/>
</dbReference>
<dbReference type="OrthoDB" id="43654at2759"/>
<organism evidence="5 9">
    <name type="scientific">Rotaria magnacalcarata</name>
    <dbReference type="NCBI Taxonomy" id="392030"/>
    <lineage>
        <taxon>Eukaryota</taxon>
        <taxon>Metazoa</taxon>
        <taxon>Spiralia</taxon>
        <taxon>Gnathifera</taxon>
        <taxon>Rotifera</taxon>
        <taxon>Eurotatoria</taxon>
        <taxon>Bdelloidea</taxon>
        <taxon>Philodinida</taxon>
        <taxon>Philodinidae</taxon>
        <taxon>Rotaria</taxon>
    </lineage>
</organism>
<evidence type="ECO:0000313" key="4">
    <source>
        <dbReference type="EMBL" id="CAF1528040.1"/>
    </source>
</evidence>
<dbReference type="PANTHER" id="PTHR34154:SF3">
    <property type="entry name" value="ALKALI-SENSITIVE LINKAGE PROTEIN 1"/>
    <property type="match status" value="1"/>
</dbReference>
<evidence type="ECO:0000313" key="7">
    <source>
        <dbReference type="EMBL" id="CAF4071639.1"/>
    </source>
</evidence>